<accession>A0A926HP93</accession>
<keyword evidence="10" id="KW-1185">Reference proteome</keyword>
<dbReference type="NCBIfam" id="TIGR00613">
    <property type="entry name" value="reco"/>
    <property type="match status" value="1"/>
</dbReference>
<evidence type="ECO:0000256" key="1">
    <source>
        <dbReference type="ARBA" id="ARBA00007452"/>
    </source>
</evidence>
<keyword evidence="3 7" id="KW-0227">DNA damage</keyword>
<evidence type="ECO:0000256" key="7">
    <source>
        <dbReference type="HAMAP-Rule" id="MF_00201"/>
    </source>
</evidence>
<name>A0A926HP93_9FIRM</name>
<comment type="similarity">
    <text evidence="1 7">Belongs to the RecO family.</text>
</comment>
<dbReference type="InterPro" id="IPR042242">
    <property type="entry name" value="RecO_C"/>
</dbReference>
<dbReference type="PANTHER" id="PTHR33991:SF1">
    <property type="entry name" value="DNA REPAIR PROTEIN RECO"/>
    <property type="match status" value="1"/>
</dbReference>
<dbReference type="RefSeq" id="WP_249285733.1">
    <property type="nucleotide sequence ID" value="NZ_JACRSO010000005.1"/>
</dbReference>
<comment type="function">
    <text evidence="7">Involved in DNA repair and RecF pathway recombination.</text>
</comment>
<dbReference type="Gene3D" id="2.40.50.140">
    <property type="entry name" value="Nucleic acid-binding proteins"/>
    <property type="match status" value="1"/>
</dbReference>
<dbReference type="Pfam" id="PF02565">
    <property type="entry name" value="RecO_C"/>
    <property type="match status" value="1"/>
</dbReference>
<keyword evidence="4 7" id="KW-0233">DNA recombination</keyword>
<dbReference type="GO" id="GO:0043590">
    <property type="term" value="C:bacterial nucleoid"/>
    <property type="evidence" value="ECO:0007669"/>
    <property type="project" value="TreeGrafter"/>
</dbReference>
<evidence type="ECO:0000256" key="2">
    <source>
        <dbReference type="ARBA" id="ARBA00021310"/>
    </source>
</evidence>
<dbReference type="EMBL" id="JACRSO010000005">
    <property type="protein sequence ID" value="MBC8529956.1"/>
    <property type="molecule type" value="Genomic_DNA"/>
</dbReference>
<evidence type="ECO:0000256" key="4">
    <source>
        <dbReference type="ARBA" id="ARBA00023172"/>
    </source>
</evidence>
<dbReference type="SUPFAM" id="SSF50249">
    <property type="entry name" value="Nucleic acid-binding proteins"/>
    <property type="match status" value="1"/>
</dbReference>
<dbReference type="InterPro" id="IPR003717">
    <property type="entry name" value="RecO"/>
</dbReference>
<evidence type="ECO:0000313" key="9">
    <source>
        <dbReference type="EMBL" id="MBC8529956.1"/>
    </source>
</evidence>
<dbReference type="GO" id="GO:0006310">
    <property type="term" value="P:DNA recombination"/>
    <property type="evidence" value="ECO:0007669"/>
    <property type="project" value="UniProtKB-UniRule"/>
</dbReference>
<feature type="domain" description="DNA replication/recombination mediator RecO N-terminal" evidence="8">
    <location>
        <begin position="5"/>
        <end position="80"/>
    </location>
</feature>
<dbReference type="InterPro" id="IPR037278">
    <property type="entry name" value="ARFGAP/RecO"/>
</dbReference>
<evidence type="ECO:0000259" key="8">
    <source>
        <dbReference type="Pfam" id="PF11967"/>
    </source>
</evidence>
<keyword evidence="5 7" id="KW-0234">DNA repair</keyword>
<dbReference type="AlphaFoldDB" id="A0A926HP93"/>
<comment type="caution">
    <text evidence="9">The sequence shown here is derived from an EMBL/GenBank/DDBJ whole genome shotgun (WGS) entry which is preliminary data.</text>
</comment>
<dbReference type="InterPro" id="IPR012340">
    <property type="entry name" value="NA-bd_OB-fold"/>
</dbReference>
<evidence type="ECO:0000256" key="6">
    <source>
        <dbReference type="ARBA" id="ARBA00033409"/>
    </source>
</evidence>
<dbReference type="InterPro" id="IPR022572">
    <property type="entry name" value="DNA_rep/recomb_RecO_N"/>
</dbReference>
<dbReference type="Proteomes" id="UP000654279">
    <property type="component" value="Unassembled WGS sequence"/>
</dbReference>
<evidence type="ECO:0000313" key="10">
    <source>
        <dbReference type="Proteomes" id="UP000654279"/>
    </source>
</evidence>
<evidence type="ECO:0000256" key="3">
    <source>
        <dbReference type="ARBA" id="ARBA00022763"/>
    </source>
</evidence>
<dbReference type="GO" id="GO:0006302">
    <property type="term" value="P:double-strand break repair"/>
    <property type="evidence" value="ECO:0007669"/>
    <property type="project" value="TreeGrafter"/>
</dbReference>
<dbReference type="HAMAP" id="MF_00201">
    <property type="entry name" value="RecO"/>
    <property type="match status" value="1"/>
</dbReference>
<dbReference type="PANTHER" id="PTHR33991">
    <property type="entry name" value="DNA REPAIR PROTEIN RECO"/>
    <property type="match status" value="1"/>
</dbReference>
<evidence type="ECO:0000256" key="5">
    <source>
        <dbReference type="ARBA" id="ARBA00023204"/>
    </source>
</evidence>
<dbReference type="SUPFAM" id="SSF57863">
    <property type="entry name" value="ArfGap/RecO-like zinc finger"/>
    <property type="match status" value="1"/>
</dbReference>
<reference evidence="9" key="1">
    <citation type="submission" date="2020-08" db="EMBL/GenBank/DDBJ databases">
        <title>Genome public.</title>
        <authorList>
            <person name="Liu C."/>
            <person name="Sun Q."/>
        </authorList>
    </citation>
    <scope>NUCLEOTIDE SEQUENCE</scope>
    <source>
        <strain evidence="9">NSJ-44</strain>
    </source>
</reference>
<dbReference type="Pfam" id="PF11967">
    <property type="entry name" value="RecO_N"/>
    <property type="match status" value="1"/>
</dbReference>
<sequence length="270" mass="30063">MPPTLKTLGLTVRYANYKDYDRMLSVLTPTEGRIDAIARGCRRPKSRLSAAAQPFAMGEFTFSLRGQRHALNQFELQESYYPLREDLGRLSYASYVTAMAAEAIQPRQRAVDEFALTLHALAFLAYSQMPPQDVAIIYTIQLMAMLGYRIETGRCVACGRRVQEGEAVGFDPRAGGVLCAACTVRAPQALAVDKGTLKMMGYIESIDPSRMNVLRLSARAREQLGAILRGFAAHRMDGARRLGRFIEKIEQVEDSLQTFMNNERNTPQGG</sequence>
<gene>
    <name evidence="7 9" type="primary">recO</name>
    <name evidence="9" type="ORF">H8699_11000</name>
</gene>
<organism evidence="9 10">
    <name type="scientific">Luoshenia tenuis</name>
    <dbReference type="NCBI Taxonomy" id="2763654"/>
    <lineage>
        <taxon>Bacteria</taxon>
        <taxon>Bacillati</taxon>
        <taxon>Bacillota</taxon>
        <taxon>Clostridia</taxon>
        <taxon>Christensenellales</taxon>
        <taxon>Christensenellaceae</taxon>
        <taxon>Luoshenia</taxon>
    </lineage>
</organism>
<protein>
    <recommendedName>
        <fullName evidence="2 7">DNA repair protein RecO</fullName>
    </recommendedName>
    <alternativeName>
        <fullName evidence="6 7">Recombination protein O</fullName>
    </alternativeName>
</protein>
<dbReference type="Gene3D" id="1.20.1440.120">
    <property type="entry name" value="Recombination protein O, C-terminal domain"/>
    <property type="match status" value="1"/>
</dbReference>
<proteinExistence type="inferred from homology"/>